<organism evidence="7 8">
    <name type="scientific">Arxiozyma heterogenica</name>
    <dbReference type="NCBI Taxonomy" id="278026"/>
    <lineage>
        <taxon>Eukaryota</taxon>
        <taxon>Fungi</taxon>
        <taxon>Dikarya</taxon>
        <taxon>Ascomycota</taxon>
        <taxon>Saccharomycotina</taxon>
        <taxon>Saccharomycetes</taxon>
        <taxon>Saccharomycetales</taxon>
        <taxon>Saccharomycetaceae</taxon>
        <taxon>Arxiozyma</taxon>
    </lineage>
</organism>
<dbReference type="InterPro" id="IPR005829">
    <property type="entry name" value="Sugar_transporter_CS"/>
</dbReference>
<feature type="transmembrane region" description="Helical" evidence="6">
    <location>
        <begin position="343"/>
        <end position="365"/>
    </location>
</feature>
<comment type="subcellular location">
    <subcellularLocation>
        <location evidence="1">Membrane</location>
        <topology evidence="1">Multi-pass membrane protein</topology>
    </subcellularLocation>
</comment>
<sequence>MSEVVDNDDIQIKQSDTNHQNINTGHNNLECNISNGNDAENSTDVEESISDNQPRLNKEIPANSDAQNSSLTLSNDEKKSFDENSPDEDEPIDPKSLDWDGPGDMDNPHNWPSWKKWFTTMTAAFLCLVVSMGSSLYVCSVPELVARYHINQTLALAGLTFYLLGLSTVIGAPLSEVFGRKPIYVISLPLSCLFTMAVGLSSGHMRIILPCRFLAGAFASPAMSIASGTIMDIFDVDEMSVAMTFFCLAPFMGPIISPIIAGFACQYENWRWSQWILLFASGLIYPFILLMPETHKGVILRKRAVKRKIKLKEFTREDQKEFLKITLTITVFRPLKMLVVEPIVLVFSIYVAFIFAVLFAFFEAYPVIYRGVYLMDIGISGLPFLGIGLGLWLGSLLYIIIDRKYLFPKAPEGTPDLAHPVSLRVTPYRGHRDPVTNELLPINPESLLLSCKIGSIALPVALFWQAWTSRRDVQWMAPIAAGVPFGFGLILIFFSVIMYFSTCYPPLVVASAMAANNMLRYVMSSVFPLFTIQMYENMKIKWASTLFALICIVLVPTPWIFERWGSQLRHKSQFGFAAMMKQAEIAEEVEEELERDNKGDAGSFSTARMHSHYDNAELTLEKLDTLRSIETSISHPGDAAKSTNSLRKLRSHRSSTSFSHVDKKQHHVESHKDDHNTERPDFDQLLERTGTDVVSAEESSNVSSSLV</sequence>
<feature type="compositionally biased region" description="Polar residues" evidence="5">
    <location>
        <begin position="64"/>
        <end position="74"/>
    </location>
</feature>
<dbReference type="CDD" id="cd17323">
    <property type="entry name" value="MFS_Tpo1_MDR_like"/>
    <property type="match status" value="1"/>
</dbReference>
<dbReference type="PANTHER" id="PTHR23502:SF38">
    <property type="entry name" value="POLYAMINE TRANSPORTER 4"/>
    <property type="match status" value="1"/>
</dbReference>
<proteinExistence type="predicted"/>
<feature type="transmembrane region" description="Helical" evidence="6">
    <location>
        <begin position="183"/>
        <end position="201"/>
    </location>
</feature>
<reference evidence="8" key="1">
    <citation type="submission" date="2023-07" db="EMBL/GenBank/DDBJ databases">
        <title>A draft genome of Kazachstania heterogenica Y-27499.</title>
        <authorList>
            <person name="Donic C."/>
            <person name="Kralova J.S."/>
            <person name="Fidel L."/>
            <person name="Ben-Dor S."/>
            <person name="Jung S."/>
        </authorList>
    </citation>
    <scope>NUCLEOTIDE SEQUENCE [LARGE SCALE GENOMIC DNA]</scope>
    <source>
        <strain evidence="8">Y27499</strain>
    </source>
</reference>
<dbReference type="SUPFAM" id="SSF103473">
    <property type="entry name" value="MFS general substrate transporter"/>
    <property type="match status" value="1"/>
</dbReference>
<feature type="transmembrane region" description="Helical" evidence="6">
    <location>
        <begin position="447"/>
        <end position="467"/>
    </location>
</feature>
<dbReference type="GO" id="GO:0000297">
    <property type="term" value="F:spermine transmembrane transporter activity"/>
    <property type="evidence" value="ECO:0007669"/>
    <property type="project" value="TreeGrafter"/>
</dbReference>
<evidence type="ECO:0000313" key="8">
    <source>
        <dbReference type="Proteomes" id="UP001306508"/>
    </source>
</evidence>
<feature type="transmembrane region" description="Helical" evidence="6">
    <location>
        <begin position="542"/>
        <end position="561"/>
    </location>
</feature>
<dbReference type="GO" id="GO:0005886">
    <property type="term" value="C:plasma membrane"/>
    <property type="evidence" value="ECO:0007669"/>
    <property type="project" value="TreeGrafter"/>
</dbReference>
<comment type="caution">
    <text evidence="7">The sequence shown here is derived from an EMBL/GenBank/DDBJ whole genome shotgun (WGS) entry which is preliminary data.</text>
</comment>
<dbReference type="InterPro" id="IPR036259">
    <property type="entry name" value="MFS_trans_sf"/>
</dbReference>
<feature type="transmembrane region" description="Helical" evidence="6">
    <location>
        <begin position="507"/>
        <end position="530"/>
    </location>
</feature>
<dbReference type="Pfam" id="PF07690">
    <property type="entry name" value="MFS_1"/>
    <property type="match status" value="1"/>
</dbReference>
<evidence type="ECO:0000256" key="1">
    <source>
        <dbReference type="ARBA" id="ARBA00004141"/>
    </source>
</evidence>
<evidence type="ECO:0000256" key="4">
    <source>
        <dbReference type="ARBA" id="ARBA00023136"/>
    </source>
</evidence>
<feature type="compositionally biased region" description="Basic and acidic residues" evidence="5">
    <location>
        <begin position="667"/>
        <end position="690"/>
    </location>
</feature>
<keyword evidence="4 6" id="KW-0472">Membrane</keyword>
<dbReference type="EMBL" id="JAWIZZ010000045">
    <property type="protein sequence ID" value="KAK5779975.1"/>
    <property type="molecule type" value="Genomic_DNA"/>
</dbReference>
<feature type="transmembrane region" description="Helical" evidence="6">
    <location>
        <begin position="377"/>
        <end position="401"/>
    </location>
</feature>
<feature type="transmembrane region" description="Helical" evidence="6">
    <location>
        <begin position="275"/>
        <end position="292"/>
    </location>
</feature>
<evidence type="ECO:0000313" key="7">
    <source>
        <dbReference type="EMBL" id="KAK5779975.1"/>
    </source>
</evidence>
<keyword evidence="3 6" id="KW-1133">Transmembrane helix</keyword>
<evidence type="ECO:0000256" key="5">
    <source>
        <dbReference type="SAM" id="MobiDB-lite"/>
    </source>
</evidence>
<dbReference type="Gene3D" id="1.20.1250.20">
    <property type="entry name" value="MFS general substrate transporter like domains"/>
    <property type="match status" value="1"/>
</dbReference>
<feature type="transmembrane region" description="Helical" evidence="6">
    <location>
        <begin position="240"/>
        <end position="263"/>
    </location>
</feature>
<feature type="compositionally biased region" description="Low complexity" evidence="5">
    <location>
        <begin position="693"/>
        <end position="707"/>
    </location>
</feature>
<evidence type="ECO:0000256" key="6">
    <source>
        <dbReference type="SAM" id="Phobius"/>
    </source>
</evidence>
<feature type="region of interest" description="Disordered" evidence="5">
    <location>
        <begin position="1"/>
        <end position="104"/>
    </location>
</feature>
<name>A0AAN7WHK4_9SACH</name>
<dbReference type="PANTHER" id="PTHR23502">
    <property type="entry name" value="MAJOR FACILITATOR SUPERFAMILY"/>
    <property type="match status" value="1"/>
</dbReference>
<dbReference type="InterPro" id="IPR011701">
    <property type="entry name" value="MFS"/>
</dbReference>
<evidence type="ECO:0000256" key="2">
    <source>
        <dbReference type="ARBA" id="ARBA00022692"/>
    </source>
</evidence>
<accession>A0AAN7WHK4</accession>
<dbReference type="PROSITE" id="PS00216">
    <property type="entry name" value="SUGAR_TRANSPORT_1"/>
    <property type="match status" value="1"/>
</dbReference>
<protein>
    <recommendedName>
        <fullName evidence="9">Major facilitator superfamily (MFS) profile domain-containing protein</fullName>
    </recommendedName>
</protein>
<feature type="region of interest" description="Disordered" evidence="5">
    <location>
        <begin position="634"/>
        <end position="707"/>
    </location>
</feature>
<gene>
    <name evidence="7" type="ORF">RI543_002515</name>
</gene>
<dbReference type="Proteomes" id="UP001306508">
    <property type="component" value="Unassembled WGS sequence"/>
</dbReference>
<feature type="transmembrane region" description="Helical" evidence="6">
    <location>
        <begin position="479"/>
        <end position="501"/>
    </location>
</feature>
<keyword evidence="8" id="KW-1185">Reference proteome</keyword>
<feature type="transmembrane region" description="Helical" evidence="6">
    <location>
        <begin position="213"/>
        <end position="234"/>
    </location>
</feature>
<keyword evidence="2 6" id="KW-0812">Transmembrane</keyword>
<dbReference type="GO" id="GO:0015606">
    <property type="term" value="F:spermidine transmembrane transporter activity"/>
    <property type="evidence" value="ECO:0007669"/>
    <property type="project" value="TreeGrafter"/>
</dbReference>
<feature type="transmembrane region" description="Helical" evidence="6">
    <location>
        <begin position="117"/>
        <end position="141"/>
    </location>
</feature>
<evidence type="ECO:0000256" key="3">
    <source>
        <dbReference type="ARBA" id="ARBA00022989"/>
    </source>
</evidence>
<feature type="compositionally biased region" description="Polar residues" evidence="5">
    <location>
        <begin position="12"/>
        <end position="40"/>
    </location>
</feature>
<feature type="transmembrane region" description="Helical" evidence="6">
    <location>
        <begin position="153"/>
        <end position="171"/>
    </location>
</feature>
<dbReference type="AlphaFoldDB" id="A0AAN7WHK4"/>
<evidence type="ECO:0008006" key="9">
    <source>
        <dbReference type="Google" id="ProtNLM"/>
    </source>
</evidence>